<dbReference type="Proteomes" id="UP000092605">
    <property type="component" value="Unassembled WGS sequence"/>
</dbReference>
<keyword evidence="1" id="KW-0175">Coiled coil</keyword>
<reference evidence="5 7" key="1">
    <citation type="submission" date="2016-02" db="EMBL/GenBank/DDBJ databases">
        <title>Draft genome sequence for Clostridium paradoxum JW-YL-7.</title>
        <authorList>
            <person name="Utturkar S.M."/>
            <person name="Lancaster A."/>
            <person name="Poole F.L."/>
            <person name="Adams M.W."/>
            <person name="Brown S.D."/>
        </authorList>
    </citation>
    <scope>NUCLEOTIDE SEQUENCE [LARGE SCALE GENOMIC DNA]</scope>
    <source>
        <strain evidence="5 7">JW-YL-7</strain>
    </source>
</reference>
<dbReference type="EMBL" id="LSFY01000001">
    <property type="protein sequence ID" value="KXZ39977.1"/>
    <property type="molecule type" value="Genomic_DNA"/>
</dbReference>
<dbReference type="Proteomes" id="UP000323392">
    <property type="component" value="Unassembled WGS sequence"/>
</dbReference>
<dbReference type="OrthoDB" id="9760067at2"/>
<feature type="coiled-coil region" evidence="1">
    <location>
        <begin position="5"/>
        <end position="32"/>
    </location>
</feature>
<evidence type="ECO:0000259" key="4">
    <source>
        <dbReference type="Pfam" id="PF13007"/>
    </source>
</evidence>
<evidence type="ECO:0000313" key="8">
    <source>
        <dbReference type="Proteomes" id="UP000323392"/>
    </source>
</evidence>
<dbReference type="AlphaFoldDB" id="A0A150FQT7"/>
<protein>
    <submittedName>
        <fullName evidence="5 6">Transposase</fullName>
    </submittedName>
</protein>
<evidence type="ECO:0000313" key="5">
    <source>
        <dbReference type="EMBL" id="KXZ39977.1"/>
    </source>
</evidence>
<dbReference type="PATRIC" id="fig|1121328.3.peg.1061"/>
<accession>A0A150FQT7</accession>
<dbReference type="Pfam" id="PF13007">
    <property type="entry name" value="LZ_Tnp_IS66"/>
    <property type="match status" value="1"/>
</dbReference>
<evidence type="ECO:0000313" key="6">
    <source>
        <dbReference type="EMBL" id="SHL29682.1"/>
    </source>
</evidence>
<evidence type="ECO:0000259" key="3">
    <source>
        <dbReference type="Pfam" id="PF13005"/>
    </source>
</evidence>
<proteinExistence type="predicted"/>
<comment type="caution">
    <text evidence="5">The sequence shown here is derived from an EMBL/GenBank/DDBJ whole genome shotgun (WGS) entry which is preliminary data.</text>
</comment>
<dbReference type="STRING" id="1121328.JWYL7_1052"/>
<dbReference type="RefSeq" id="WP_066070070.1">
    <property type="nucleotide sequence ID" value="NZ_FRBG01000021.1"/>
</dbReference>
<feature type="domain" description="Transposase TnpC homeodomain" evidence="4">
    <location>
        <begin position="22"/>
        <end position="93"/>
    </location>
</feature>
<dbReference type="PANTHER" id="PTHR33678">
    <property type="entry name" value="BLL1576 PROTEIN"/>
    <property type="match status" value="1"/>
</dbReference>
<dbReference type="InterPro" id="IPR024474">
    <property type="entry name" value="Znf_dom_IS66"/>
</dbReference>
<keyword evidence="8" id="KW-1185">Reference proteome</keyword>
<gene>
    <name evidence="5" type="ORF">JWYL7_1052</name>
    <name evidence="6" type="ORF">SAMN05661008_01831</name>
</gene>
<dbReference type="InterPro" id="IPR004291">
    <property type="entry name" value="Transposase_IS66_central"/>
</dbReference>
<feature type="domain" description="Transposase IS66 central" evidence="2">
    <location>
        <begin position="165"/>
        <end position="249"/>
    </location>
</feature>
<dbReference type="InterPro" id="IPR052344">
    <property type="entry name" value="Transposase-related"/>
</dbReference>
<dbReference type="EMBL" id="FRBG01000021">
    <property type="protein sequence ID" value="SHL29682.1"/>
    <property type="molecule type" value="Genomic_DNA"/>
</dbReference>
<dbReference type="PANTHER" id="PTHR33678:SF2">
    <property type="match status" value="1"/>
</dbReference>
<dbReference type="Pfam" id="PF13005">
    <property type="entry name" value="zf-IS66"/>
    <property type="match status" value="1"/>
</dbReference>
<dbReference type="InterPro" id="IPR024463">
    <property type="entry name" value="Transposase_TnpC_homeodom"/>
</dbReference>
<reference evidence="6 8" key="2">
    <citation type="submission" date="2016-11" db="EMBL/GenBank/DDBJ databases">
        <authorList>
            <person name="Varghese N."/>
            <person name="Submissions S."/>
        </authorList>
    </citation>
    <scope>NUCLEOTIDE SEQUENCE [LARGE SCALE GENOMIC DNA]</scope>
    <source>
        <strain evidence="6 8">DSM 7308</strain>
    </source>
</reference>
<evidence type="ECO:0000313" key="7">
    <source>
        <dbReference type="Proteomes" id="UP000092605"/>
    </source>
</evidence>
<name>A0A150FQT7_CLOPD</name>
<sequence length="251" mass="29075">MEEELESKDQEIATLKNELAYLKNQILNKNRRIFGSSTEQTSAMQLSFFDEAENHSNLKAEEPTVEEITYKRTKPSQNTGKKDNLANLEKVVIEHKLDEDQQSCKDCSSDLVVIGTKSKEILKYMPAKLYVEEHITYSYACKTCEENNEQANIVTTKAPRTLLHKSMASNELLSHVINLKYHYAMPLYRQESYFKMMGAHLSRQTLSNWIIATAIELQPIYQLLKEELLKRDYIQADETVVKVLDDKGKEW</sequence>
<organism evidence="5 7">
    <name type="scientific">Alkalithermobacter thermoalcaliphilus JW-YL-7 = DSM 7308</name>
    <dbReference type="NCBI Taxonomy" id="1121328"/>
    <lineage>
        <taxon>Bacteria</taxon>
        <taxon>Bacillati</taxon>
        <taxon>Bacillota</taxon>
        <taxon>Clostridia</taxon>
        <taxon>Peptostreptococcales</taxon>
        <taxon>Tepidibacteraceae</taxon>
        <taxon>Alkalithermobacter</taxon>
    </lineage>
</organism>
<evidence type="ECO:0000259" key="2">
    <source>
        <dbReference type="Pfam" id="PF03050"/>
    </source>
</evidence>
<evidence type="ECO:0000256" key="1">
    <source>
        <dbReference type="SAM" id="Coils"/>
    </source>
</evidence>
<dbReference type="Pfam" id="PF03050">
    <property type="entry name" value="DDE_Tnp_IS66"/>
    <property type="match status" value="1"/>
</dbReference>
<feature type="domain" description="Transposase IS66 zinc-finger binding" evidence="3">
    <location>
        <begin position="102"/>
        <end position="145"/>
    </location>
</feature>